<dbReference type="EMBL" id="CM020619">
    <property type="protein sequence ID" value="KAK1863519.1"/>
    <property type="molecule type" value="Genomic_DNA"/>
</dbReference>
<name>A0ACC3C066_PYRYE</name>
<protein>
    <submittedName>
        <fullName evidence="1">Uncharacterized protein</fullName>
    </submittedName>
</protein>
<organism evidence="1 2">
    <name type="scientific">Pyropia yezoensis</name>
    <name type="common">Susabi-nori</name>
    <name type="synonym">Porphyra yezoensis</name>
    <dbReference type="NCBI Taxonomy" id="2788"/>
    <lineage>
        <taxon>Eukaryota</taxon>
        <taxon>Rhodophyta</taxon>
        <taxon>Bangiophyceae</taxon>
        <taxon>Bangiales</taxon>
        <taxon>Bangiaceae</taxon>
        <taxon>Pyropia</taxon>
    </lineage>
</organism>
<reference evidence="1" key="1">
    <citation type="submission" date="2019-11" db="EMBL/GenBank/DDBJ databases">
        <title>Nori genome reveals adaptations in red seaweeds to the harsh intertidal environment.</title>
        <authorList>
            <person name="Wang D."/>
            <person name="Mao Y."/>
        </authorList>
    </citation>
    <scope>NUCLEOTIDE SEQUENCE</scope>
    <source>
        <tissue evidence="1">Gametophyte</tissue>
    </source>
</reference>
<evidence type="ECO:0000313" key="2">
    <source>
        <dbReference type="Proteomes" id="UP000798662"/>
    </source>
</evidence>
<dbReference type="Proteomes" id="UP000798662">
    <property type="component" value="Chromosome 2"/>
</dbReference>
<proteinExistence type="predicted"/>
<accession>A0ACC3C066</accession>
<comment type="caution">
    <text evidence="1">The sequence shown here is derived from an EMBL/GenBank/DDBJ whole genome shotgun (WGS) entry which is preliminary data.</text>
</comment>
<sequence length="640" mass="63831">MVVTKPGPAAAGVGKGKARGKAVDGVKKPTPGRSKAHAVDTRREDAAGAARPAAAQGGGLGGSASGAASGARRVGAAGVARPAAAEGGGPGGSASGVAAGARRVCAAGVAKPAAAEGGGPDGPVPAGSRSEGDAAVLGGGVGVVSPVGAGRAVASAADPGVVDPSSVASSVASAAAAAATVAGSGGVGGLPSSVLPPGASSPGGSAAMGVDGGGAPIAGRRKLLPPVLRLPRVTDGAGGGASAATPARGDGGSPLSAWAASVSGVVTPLLPGPARVVPFGGRRAAEPVSPFGAGRAADLPRSLPDLVAAVRLLPLPPAVGANGQWVRDGPPHEDFGSDDEVPLRGFPRGGGTRRQGRWRSAPLPPPRPPLRVGGCSRAAGGARLTTGALTHPPWCFPRVCAPAHPRRRSLPWRARLLLVRCFAVSCFLHHPPNALFPSPPPLTDRHGHPLPGGHVARPPAPPPPRRPPPLLPRRRANRVGLHREGRRRQCVYGGALHPRRGGVCVSAHGGRSAAAAAASRRRRCRRGGGGRDAPPPGCLCQDRLRGLHGRVLYGAGAPPRRGGGGGDPRGPGRPAPYGHRWRHGGGDAAQRRGHPGRHPASHLHPPPRAAVRKGRGGRRLRRRHVRAWTRPTTRLRWATG</sequence>
<keyword evidence="2" id="KW-1185">Reference proteome</keyword>
<evidence type="ECO:0000313" key="1">
    <source>
        <dbReference type="EMBL" id="KAK1863519.1"/>
    </source>
</evidence>
<gene>
    <name evidence="1" type="ORF">I4F81_006074</name>
</gene>